<protein>
    <submittedName>
        <fullName evidence="1">4064_t:CDS:1</fullName>
    </submittedName>
</protein>
<sequence>SETYKDHMNHGISYYSKAYIDFTLSSNMWIIDNFLITRYIKKDVPEDEYEDGPDILSIIGNAKGSMFESDDFEKESNFLPTIKNIEDNIYEGSDLEEEPEEYKYSNSDDKLEDSSLKEINAAQTFTSFEMLEQYLKYYSTQMVSTWGKCLPKKNLDPITNKEQESACIECDFLLNTAYRKWLNLVFVNKFVEKHNDTLKDSELLQNKFSDQKIYNRDLYNMISRFKTDNQTKNDALALYKSLVRLQQKNPNWYFKVDFEGIELRLKDKAQYARLQEFKNMNSTTGLPYVSNIIFKNIDKMCKKYLTPNSLAL</sequence>
<organism evidence="1 2">
    <name type="scientific">Racocetra persica</name>
    <dbReference type="NCBI Taxonomy" id="160502"/>
    <lineage>
        <taxon>Eukaryota</taxon>
        <taxon>Fungi</taxon>
        <taxon>Fungi incertae sedis</taxon>
        <taxon>Mucoromycota</taxon>
        <taxon>Glomeromycotina</taxon>
        <taxon>Glomeromycetes</taxon>
        <taxon>Diversisporales</taxon>
        <taxon>Gigasporaceae</taxon>
        <taxon>Racocetra</taxon>
    </lineage>
</organism>
<dbReference type="Proteomes" id="UP000789920">
    <property type="component" value="Unassembled WGS sequence"/>
</dbReference>
<name>A0ACA9K8U4_9GLOM</name>
<keyword evidence="2" id="KW-1185">Reference proteome</keyword>
<proteinExistence type="predicted"/>
<comment type="caution">
    <text evidence="1">The sequence shown here is derived from an EMBL/GenBank/DDBJ whole genome shotgun (WGS) entry which is preliminary data.</text>
</comment>
<evidence type="ECO:0000313" key="2">
    <source>
        <dbReference type="Proteomes" id="UP000789920"/>
    </source>
</evidence>
<dbReference type="EMBL" id="CAJVQC010000065">
    <property type="protein sequence ID" value="CAG8459685.1"/>
    <property type="molecule type" value="Genomic_DNA"/>
</dbReference>
<gene>
    <name evidence="1" type="ORF">RPERSI_LOCUS99</name>
</gene>
<reference evidence="1" key="1">
    <citation type="submission" date="2021-06" db="EMBL/GenBank/DDBJ databases">
        <authorList>
            <person name="Kallberg Y."/>
            <person name="Tangrot J."/>
            <person name="Rosling A."/>
        </authorList>
    </citation>
    <scope>NUCLEOTIDE SEQUENCE</scope>
    <source>
        <strain evidence="1">MA461A</strain>
    </source>
</reference>
<evidence type="ECO:0000313" key="1">
    <source>
        <dbReference type="EMBL" id="CAG8459685.1"/>
    </source>
</evidence>
<feature type="non-terminal residue" evidence="1">
    <location>
        <position position="1"/>
    </location>
</feature>
<accession>A0ACA9K8U4</accession>